<gene>
    <name evidence="2" type="ORF">AB7P39_15385</name>
</gene>
<sequence length="67" mass="7047">PRPPRPPDGGRVPPRGRAQQAEAGSDSQLQFVTAFATRGTAGGRQLIAEAYDLIRRGTGSGRTTRSA</sequence>
<evidence type="ECO:0000313" key="3">
    <source>
        <dbReference type="Proteomes" id="UP001589643"/>
    </source>
</evidence>
<accession>A0ABV5EW74</accession>
<dbReference type="RefSeq" id="WP_378720145.1">
    <property type="nucleotide sequence ID" value="NZ_JBHLHV010000059.1"/>
</dbReference>
<proteinExistence type="predicted"/>
<dbReference type="Proteomes" id="UP001589643">
    <property type="component" value="Unassembled WGS sequence"/>
</dbReference>
<reference evidence="2 3" key="1">
    <citation type="submission" date="2024-08" db="EMBL/GenBank/DDBJ databases">
        <title>Heavy metals resistant antinobacteria isolated from wastewater.</title>
        <authorList>
            <person name="Roman Ponce B."/>
            <person name="Blanco Mercado M.A."/>
            <person name="Avila Aldana I.N."/>
            <person name="Morales Arrieta S."/>
        </authorList>
    </citation>
    <scope>NUCLEOTIDE SEQUENCE [LARGE SCALE GENOMIC DNA]</scope>
    <source>
        <strain evidence="3">sma-1</strain>
    </source>
</reference>
<feature type="non-terminal residue" evidence="2">
    <location>
        <position position="1"/>
    </location>
</feature>
<evidence type="ECO:0000313" key="2">
    <source>
        <dbReference type="EMBL" id="MFB8894228.1"/>
    </source>
</evidence>
<name>A0ABV5EW74_9MICO</name>
<feature type="region of interest" description="Disordered" evidence="1">
    <location>
        <begin position="1"/>
        <end position="29"/>
    </location>
</feature>
<keyword evidence="3" id="KW-1185">Reference proteome</keyword>
<dbReference type="EMBL" id="JBHLHV010000059">
    <property type="protein sequence ID" value="MFB8894228.1"/>
    <property type="molecule type" value="Genomic_DNA"/>
</dbReference>
<comment type="caution">
    <text evidence="2">The sequence shown here is derived from an EMBL/GenBank/DDBJ whole genome shotgun (WGS) entry which is preliminary data.</text>
</comment>
<organism evidence="2 3">
    <name type="scientific">Microbacterium plantarum</name>
    <dbReference type="NCBI Taxonomy" id="1816425"/>
    <lineage>
        <taxon>Bacteria</taxon>
        <taxon>Bacillati</taxon>
        <taxon>Actinomycetota</taxon>
        <taxon>Actinomycetes</taxon>
        <taxon>Micrococcales</taxon>
        <taxon>Microbacteriaceae</taxon>
        <taxon>Microbacterium</taxon>
    </lineage>
</organism>
<protein>
    <submittedName>
        <fullName evidence="2">Uncharacterized protein</fullName>
    </submittedName>
</protein>
<evidence type="ECO:0000256" key="1">
    <source>
        <dbReference type="SAM" id="MobiDB-lite"/>
    </source>
</evidence>